<dbReference type="EMBL" id="MU005766">
    <property type="protein sequence ID" value="KAF2712150.1"/>
    <property type="molecule type" value="Genomic_DNA"/>
</dbReference>
<evidence type="ECO:0000313" key="3">
    <source>
        <dbReference type="EMBL" id="KAF2712150.1"/>
    </source>
</evidence>
<dbReference type="InterPro" id="IPR039057">
    <property type="entry name" value="Spo22/ZIP4"/>
</dbReference>
<dbReference type="PANTHER" id="PTHR40375">
    <property type="entry name" value="SPORULATION-SPECIFIC PROTEIN 22"/>
    <property type="match status" value="1"/>
</dbReference>
<dbReference type="GO" id="GO:0051321">
    <property type="term" value="P:meiotic cell cycle"/>
    <property type="evidence" value="ECO:0007669"/>
    <property type="project" value="UniProtKB-KW"/>
</dbReference>
<evidence type="ECO:0000313" key="4">
    <source>
        <dbReference type="Proteomes" id="UP000799428"/>
    </source>
</evidence>
<organism evidence="3 4">
    <name type="scientific">Pleomassaria siparia CBS 279.74</name>
    <dbReference type="NCBI Taxonomy" id="1314801"/>
    <lineage>
        <taxon>Eukaryota</taxon>
        <taxon>Fungi</taxon>
        <taxon>Dikarya</taxon>
        <taxon>Ascomycota</taxon>
        <taxon>Pezizomycotina</taxon>
        <taxon>Dothideomycetes</taxon>
        <taxon>Pleosporomycetidae</taxon>
        <taxon>Pleosporales</taxon>
        <taxon>Pleomassariaceae</taxon>
        <taxon>Pleomassaria</taxon>
    </lineage>
</organism>
<dbReference type="SUPFAM" id="SSF48452">
    <property type="entry name" value="TPR-like"/>
    <property type="match status" value="1"/>
</dbReference>
<dbReference type="GO" id="GO:0090173">
    <property type="term" value="P:regulation of synaptonemal complex assembly"/>
    <property type="evidence" value="ECO:0007669"/>
    <property type="project" value="InterPro"/>
</dbReference>
<dbReference type="OrthoDB" id="65716at2759"/>
<dbReference type="AlphaFoldDB" id="A0A6G1KH94"/>
<dbReference type="InterPro" id="IPR013940">
    <property type="entry name" value="Spo22/ZIP4/TEX11"/>
</dbReference>
<protein>
    <recommendedName>
        <fullName evidence="2">Protein ZIP4 homolog</fullName>
    </recommendedName>
</protein>
<accession>A0A6G1KH94</accession>
<dbReference type="PANTHER" id="PTHR40375:SF2">
    <property type="entry name" value="SPORULATION-SPECIFIC PROTEIN 22"/>
    <property type="match status" value="1"/>
</dbReference>
<dbReference type="Proteomes" id="UP000799428">
    <property type="component" value="Unassembled WGS sequence"/>
</dbReference>
<keyword evidence="1" id="KW-0469">Meiosis</keyword>
<gene>
    <name evidence="3" type="ORF">K504DRAFT_426130</name>
</gene>
<keyword evidence="4" id="KW-1185">Reference proteome</keyword>
<evidence type="ECO:0000256" key="2">
    <source>
        <dbReference type="ARBA" id="ARBA00031845"/>
    </source>
</evidence>
<name>A0A6G1KH94_9PLEO</name>
<dbReference type="InterPro" id="IPR011990">
    <property type="entry name" value="TPR-like_helical_dom_sf"/>
</dbReference>
<evidence type="ECO:0000256" key="1">
    <source>
        <dbReference type="ARBA" id="ARBA00023254"/>
    </source>
</evidence>
<sequence>MTPGHSAARTEREKKLSALLSFVSNLAKRFDSSRDLTLVEDLQTHIRRLPLNSSSAVTAKQDELDRTGTELWNLATRLWRNEQPPNGHSKEDSKRRDHTLCLLRVFAFLLIDSGTRGRDQRSSARLMTVALKAARVCITTNELSSATKVLERAADYQEALTKETDGERVEEAQRRDRLRIEYFAVRMTLAWRQDRMDTAEHMFSKSKQLNCPIAPSTAETLADLLFEIGKDLLKKRNYELAVRWLERSYDAIGEQELEMLGPEAGELRLSIMQSIVQAYMKLNSPQTHKKAWDMVNLLDIDYGEKLAVSLLKLELLSADSTTINSSQFYSVLLQMIRSVVMNETNFRTIMHYIHKLKDHSAATSCKILDDLIDIRLFSDENKSWIERAVITRIWISTTSPHFENCLDSLKDLFDVVKQNTKYPLAAPATHAAQTLLWKRVEAAYLQEQYAVAESWCRVCLHPLFDKAGELNKSKIGRKIILCASARQDYAAAREIFNKMSDTGREEPITRYLMYKTMLNSGESDFIAECLDIVCRQSSKDATLLYACVLEAQNVGDKQQAILALQKVLKKYDFSAPVGVHLPALLRCTARLLMVELSKDGKLRHEILDQLCDLFEGACVQAKRSQRKPSTSTQQLFNSSEFEWFYKNAYNLSLKHCAEIHPSLLVRLLETCIEFVKILQCEHRPEDDNDLPLRLLFCDFLAACAFATLARAEDNIQVCLQHYVQVRKHGQGFRHVAAEQLEAERLRGPAKSDIISKHFQIVKLELEAVLKLEQWDALNGLFEECWKYQTPDFYETLADLVLVAHSCAVKANLDGNYQSKILSVLQKIINLSWRVTGNDIVKLSRWIRCLFQLALTFDESISMKCLDQAAHIASCRHSVRHPITPPKSSPLKVVGVASIMADEENQSMDHYPRVELEWLATTSFNLAVDYYLQQDDVKAKTWAEKALKLTDWIDDDGEMKGILVEKHTKLQWKDE</sequence>
<proteinExistence type="predicted"/>
<dbReference type="Pfam" id="PF08631">
    <property type="entry name" value="SPO22"/>
    <property type="match status" value="1"/>
</dbReference>
<reference evidence="3" key="1">
    <citation type="journal article" date="2020" name="Stud. Mycol.">
        <title>101 Dothideomycetes genomes: a test case for predicting lifestyles and emergence of pathogens.</title>
        <authorList>
            <person name="Haridas S."/>
            <person name="Albert R."/>
            <person name="Binder M."/>
            <person name="Bloem J."/>
            <person name="Labutti K."/>
            <person name="Salamov A."/>
            <person name="Andreopoulos B."/>
            <person name="Baker S."/>
            <person name="Barry K."/>
            <person name="Bills G."/>
            <person name="Bluhm B."/>
            <person name="Cannon C."/>
            <person name="Castanera R."/>
            <person name="Culley D."/>
            <person name="Daum C."/>
            <person name="Ezra D."/>
            <person name="Gonzalez J."/>
            <person name="Henrissat B."/>
            <person name="Kuo A."/>
            <person name="Liang C."/>
            <person name="Lipzen A."/>
            <person name="Lutzoni F."/>
            <person name="Magnuson J."/>
            <person name="Mondo S."/>
            <person name="Nolan M."/>
            <person name="Ohm R."/>
            <person name="Pangilinan J."/>
            <person name="Park H.-J."/>
            <person name="Ramirez L."/>
            <person name="Alfaro M."/>
            <person name="Sun H."/>
            <person name="Tritt A."/>
            <person name="Yoshinaga Y."/>
            <person name="Zwiers L.-H."/>
            <person name="Turgeon B."/>
            <person name="Goodwin S."/>
            <person name="Spatafora J."/>
            <person name="Crous P."/>
            <person name="Grigoriev I."/>
        </authorList>
    </citation>
    <scope>NUCLEOTIDE SEQUENCE</scope>
    <source>
        <strain evidence="3">CBS 279.74</strain>
    </source>
</reference>